<dbReference type="VEuPathDB" id="FungiDB:BD410DRAFT_203566"/>
<evidence type="ECO:0000313" key="2">
    <source>
        <dbReference type="Proteomes" id="UP000294933"/>
    </source>
</evidence>
<protein>
    <submittedName>
        <fullName evidence="1">Uncharacterized protein</fullName>
    </submittedName>
</protein>
<dbReference type="AlphaFoldDB" id="A0A4Y7PG83"/>
<proteinExistence type="predicted"/>
<keyword evidence="2" id="KW-1185">Reference proteome</keyword>
<sequence length="160" mass="18162">MDLFQIKRAVHSATNVPDTRDSESYIIPTAKANSIAAQGISNQVHMNIPDHLFTGTNSFNYVAFFHVHEGRHNHDDGGPRASRSDPLFSRSTQATILINYRHCRPSQGNAIMSTSTNTRDRPCRCPVGRNFYRVYEFRATVPSSVDYTCSYGEMSKWMQR</sequence>
<reference evidence="1 2" key="1">
    <citation type="submission" date="2018-06" db="EMBL/GenBank/DDBJ databases">
        <title>A transcriptomic atlas of mushroom development highlights an independent origin of complex multicellularity.</title>
        <authorList>
            <consortium name="DOE Joint Genome Institute"/>
            <person name="Krizsan K."/>
            <person name="Almasi E."/>
            <person name="Merenyi Z."/>
            <person name="Sahu N."/>
            <person name="Viragh M."/>
            <person name="Koszo T."/>
            <person name="Mondo S."/>
            <person name="Kiss B."/>
            <person name="Balint B."/>
            <person name="Kues U."/>
            <person name="Barry K."/>
            <person name="Hegedus J.C."/>
            <person name="Henrissat B."/>
            <person name="Johnson J."/>
            <person name="Lipzen A."/>
            <person name="Ohm R."/>
            <person name="Nagy I."/>
            <person name="Pangilinan J."/>
            <person name="Yan J."/>
            <person name="Xiong Y."/>
            <person name="Grigoriev I.V."/>
            <person name="Hibbett D.S."/>
            <person name="Nagy L.G."/>
        </authorList>
    </citation>
    <scope>NUCLEOTIDE SEQUENCE [LARGE SCALE GENOMIC DNA]</scope>
    <source>
        <strain evidence="1 2">SZMC22713</strain>
    </source>
</reference>
<dbReference type="Proteomes" id="UP000294933">
    <property type="component" value="Unassembled WGS sequence"/>
</dbReference>
<organism evidence="1 2">
    <name type="scientific">Rickenella mellea</name>
    <dbReference type="NCBI Taxonomy" id="50990"/>
    <lineage>
        <taxon>Eukaryota</taxon>
        <taxon>Fungi</taxon>
        <taxon>Dikarya</taxon>
        <taxon>Basidiomycota</taxon>
        <taxon>Agaricomycotina</taxon>
        <taxon>Agaricomycetes</taxon>
        <taxon>Hymenochaetales</taxon>
        <taxon>Rickenellaceae</taxon>
        <taxon>Rickenella</taxon>
    </lineage>
</organism>
<name>A0A4Y7PG83_9AGAM</name>
<evidence type="ECO:0000313" key="1">
    <source>
        <dbReference type="EMBL" id="TDL14444.1"/>
    </source>
</evidence>
<dbReference type="EMBL" id="ML170338">
    <property type="protein sequence ID" value="TDL14444.1"/>
    <property type="molecule type" value="Genomic_DNA"/>
</dbReference>
<gene>
    <name evidence="1" type="ORF">BD410DRAFT_203566</name>
</gene>
<accession>A0A4Y7PG83</accession>